<dbReference type="Pfam" id="PF01208">
    <property type="entry name" value="URO-D"/>
    <property type="match status" value="1"/>
</dbReference>
<dbReference type="OrthoDB" id="9813603at2"/>
<reference evidence="3" key="1">
    <citation type="submission" date="2016-11" db="EMBL/GenBank/DDBJ databases">
        <authorList>
            <person name="Varghese N."/>
            <person name="Submissions S."/>
        </authorList>
    </citation>
    <scope>NUCLEOTIDE SEQUENCE [LARGE SCALE GENOMIC DNA]</scope>
    <source>
        <strain evidence="3">DSM 16219</strain>
    </source>
</reference>
<accession>A0A1M6XP12</accession>
<dbReference type="Gene3D" id="3.20.20.210">
    <property type="match status" value="1"/>
</dbReference>
<evidence type="ECO:0000313" key="2">
    <source>
        <dbReference type="EMBL" id="SHL07694.1"/>
    </source>
</evidence>
<dbReference type="PANTHER" id="PTHR47099">
    <property type="entry name" value="METHYLCOBAMIDE:COM METHYLTRANSFERASE MTBA"/>
    <property type="match status" value="1"/>
</dbReference>
<dbReference type="InterPro" id="IPR038071">
    <property type="entry name" value="UROD/MetE-like_sf"/>
</dbReference>
<dbReference type="GO" id="GO:0006779">
    <property type="term" value="P:porphyrin-containing compound biosynthetic process"/>
    <property type="evidence" value="ECO:0007669"/>
    <property type="project" value="InterPro"/>
</dbReference>
<dbReference type="RefSeq" id="WP_073478558.1">
    <property type="nucleotide sequence ID" value="NZ_FQZU01000044.1"/>
</dbReference>
<dbReference type="SUPFAM" id="SSF51726">
    <property type="entry name" value="UROD/MetE-like"/>
    <property type="match status" value="1"/>
</dbReference>
<dbReference type="InterPro" id="IPR000257">
    <property type="entry name" value="Uroporphyrinogen_deCOase"/>
</dbReference>
<evidence type="ECO:0000259" key="1">
    <source>
        <dbReference type="Pfam" id="PF01208"/>
    </source>
</evidence>
<dbReference type="PANTHER" id="PTHR47099:SF1">
    <property type="entry name" value="METHYLCOBAMIDE:COM METHYLTRANSFERASE MTBA"/>
    <property type="match status" value="1"/>
</dbReference>
<sequence length="380" mass="44067">MPKETMTRWERVWAAANGEKSDRVPVIPVYGPYGATFQGMSQGDYYRDIDNAGLEAMLKTFDDVGGWDAIWGSGVGFDRKYWNLAARYPMEVKEPGTDTPDDYVIQLHEREVLFYDDYDRIAELGYRKFFDDEVIFRISNYTPESLHEAKKQVVKTIMKAKTLWEQRDVNLYYTFGDIVPFFTLSLGRSLIRFTEDLYYKPEKIHNALRRMTDDIIEQGLKAAKHSDRKINFLVCERGSAYHYPLDIFEKFWMNYVKEIIEAWFAEGIITNFHLDTDWTKNLPSFKKNLPKHSFILELDSTTDLINAREIMGDHCCIKGDVPASLLSLGTAEDVDEYCRKMIREVGRDGAYILASGCETPIDTKRENFLAMLNAAKTSFY</sequence>
<dbReference type="AlphaFoldDB" id="A0A1M6XP12"/>
<dbReference type="STRING" id="1121393.SAMN02745216_04569"/>
<dbReference type="Proteomes" id="UP000183994">
    <property type="component" value="Unassembled WGS sequence"/>
</dbReference>
<protein>
    <submittedName>
        <fullName evidence="2">Uroporphyrinogen decarboxylase (URO-D)</fullName>
    </submittedName>
</protein>
<dbReference type="GO" id="GO:0004853">
    <property type="term" value="F:uroporphyrinogen decarboxylase activity"/>
    <property type="evidence" value="ECO:0007669"/>
    <property type="project" value="InterPro"/>
</dbReference>
<proteinExistence type="predicted"/>
<organism evidence="2 3">
    <name type="scientific">Desulfatibacillum alkenivorans DSM 16219</name>
    <dbReference type="NCBI Taxonomy" id="1121393"/>
    <lineage>
        <taxon>Bacteria</taxon>
        <taxon>Pseudomonadati</taxon>
        <taxon>Thermodesulfobacteriota</taxon>
        <taxon>Desulfobacteria</taxon>
        <taxon>Desulfobacterales</taxon>
        <taxon>Desulfatibacillaceae</taxon>
        <taxon>Desulfatibacillum</taxon>
    </lineage>
</organism>
<dbReference type="InterPro" id="IPR052024">
    <property type="entry name" value="Methanogen_methyltrans"/>
</dbReference>
<gene>
    <name evidence="2" type="ORF">SAMN02745216_04569</name>
</gene>
<feature type="domain" description="Uroporphyrinogen decarboxylase (URO-D)" evidence="1">
    <location>
        <begin position="192"/>
        <end position="377"/>
    </location>
</feature>
<keyword evidence="3" id="KW-1185">Reference proteome</keyword>
<name>A0A1M6XP12_9BACT</name>
<dbReference type="EMBL" id="FQZU01000044">
    <property type="protein sequence ID" value="SHL07694.1"/>
    <property type="molecule type" value="Genomic_DNA"/>
</dbReference>
<evidence type="ECO:0000313" key="3">
    <source>
        <dbReference type="Proteomes" id="UP000183994"/>
    </source>
</evidence>